<dbReference type="EMBL" id="CAEZZD010000114">
    <property type="protein sequence ID" value="CAB4752510.1"/>
    <property type="molecule type" value="Genomic_DNA"/>
</dbReference>
<sequence>MAKPESGCPALTRLANGITMTLASGVALSRPVIGVAITMEANSARGKEVYDLDRAHVFHSWSAQGALNPMLIQGGEGSYVWDYDGNRYLDFSSQLVNVNIGHQHPKVVKAIQDQAGKLTTIAPQHANDMRGEAAKRISDLAPDHMNKVFFTNGGADAVENAIRMARLHTGKQKVLSFYRSYHGNTGSAINATGDPRRWPNENSSGHVHFFGPHLYRTSFWSETQEQETERALTHLADVIKYEGAATIGSIIIETVVGTAGVLIPPPGYLEGVRKLCDDNGIMLILDEVMAGFGRTGEWFAFDAFDVKPDLFVFAKGSNSGYVPVGGVVISDDIAATFNDRVFPGGLTYSGHPLAAASIVATIDVMKEEKMVENAKHIGETVLGPGLKDLADRHKIIGEARGKGVFWALDLVKDRDTKEMIAPYGGTSPAMADLVATCKKHGLMPFTNYNRLHVVPPCNVTETEAKEGLAILDEVFASLGKYYEGK</sequence>
<name>A0A6J6TXT3_9ZZZZ</name>
<gene>
    <name evidence="3" type="ORF">UFOPK2824_00772</name>
</gene>
<dbReference type="GO" id="GO:0005829">
    <property type="term" value="C:cytosol"/>
    <property type="evidence" value="ECO:0007669"/>
    <property type="project" value="TreeGrafter"/>
</dbReference>
<proteinExistence type="inferred from homology"/>
<dbReference type="InterPro" id="IPR015422">
    <property type="entry name" value="PyrdxlP-dep_Trfase_small"/>
</dbReference>
<evidence type="ECO:0000256" key="2">
    <source>
        <dbReference type="ARBA" id="ARBA00022898"/>
    </source>
</evidence>
<dbReference type="InterPro" id="IPR015421">
    <property type="entry name" value="PyrdxlP-dep_Trfase_major"/>
</dbReference>
<dbReference type="GO" id="GO:0030170">
    <property type="term" value="F:pyridoxal phosphate binding"/>
    <property type="evidence" value="ECO:0007669"/>
    <property type="project" value="InterPro"/>
</dbReference>
<dbReference type="Pfam" id="PF00202">
    <property type="entry name" value="Aminotran_3"/>
    <property type="match status" value="1"/>
</dbReference>
<dbReference type="PANTHER" id="PTHR43094">
    <property type="entry name" value="AMINOTRANSFERASE"/>
    <property type="match status" value="1"/>
</dbReference>
<dbReference type="InterPro" id="IPR005814">
    <property type="entry name" value="Aminotrans_3"/>
</dbReference>
<dbReference type="PANTHER" id="PTHR43094:SF1">
    <property type="entry name" value="AMINOTRANSFERASE CLASS-III"/>
    <property type="match status" value="1"/>
</dbReference>
<dbReference type="CDD" id="cd00610">
    <property type="entry name" value="OAT_like"/>
    <property type="match status" value="1"/>
</dbReference>
<evidence type="ECO:0000256" key="1">
    <source>
        <dbReference type="ARBA" id="ARBA00008954"/>
    </source>
</evidence>
<dbReference type="Gene3D" id="3.90.1150.10">
    <property type="entry name" value="Aspartate Aminotransferase, domain 1"/>
    <property type="match status" value="1"/>
</dbReference>
<organism evidence="3">
    <name type="scientific">freshwater metagenome</name>
    <dbReference type="NCBI Taxonomy" id="449393"/>
    <lineage>
        <taxon>unclassified sequences</taxon>
        <taxon>metagenomes</taxon>
        <taxon>ecological metagenomes</taxon>
    </lineage>
</organism>
<dbReference type="SUPFAM" id="SSF53383">
    <property type="entry name" value="PLP-dependent transferases"/>
    <property type="match status" value="1"/>
</dbReference>
<reference evidence="3" key="1">
    <citation type="submission" date="2020-05" db="EMBL/GenBank/DDBJ databases">
        <authorList>
            <person name="Chiriac C."/>
            <person name="Salcher M."/>
            <person name="Ghai R."/>
            <person name="Kavagutti S V."/>
        </authorList>
    </citation>
    <scope>NUCLEOTIDE SEQUENCE</scope>
</reference>
<comment type="similarity">
    <text evidence="1">Belongs to the class-III pyridoxal-phosphate-dependent aminotransferase family.</text>
</comment>
<dbReference type="NCBIfam" id="NF004718">
    <property type="entry name" value="PRK06062.1"/>
    <property type="match status" value="1"/>
</dbReference>
<protein>
    <submittedName>
        <fullName evidence="3">Unannotated protein</fullName>
    </submittedName>
</protein>
<dbReference type="AlphaFoldDB" id="A0A6J6TXT3"/>
<dbReference type="PROSITE" id="PS00600">
    <property type="entry name" value="AA_TRANSFER_CLASS_3"/>
    <property type="match status" value="1"/>
</dbReference>
<evidence type="ECO:0000313" key="3">
    <source>
        <dbReference type="EMBL" id="CAB4752510.1"/>
    </source>
</evidence>
<keyword evidence="2" id="KW-0663">Pyridoxal phosphate</keyword>
<dbReference type="InterPro" id="IPR015424">
    <property type="entry name" value="PyrdxlP-dep_Trfase"/>
</dbReference>
<dbReference type="InterPro" id="IPR049704">
    <property type="entry name" value="Aminotrans_3_PPA_site"/>
</dbReference>
<dbReference type="GO" id="GO:0008483">
    <property type="term" value="F:transaminase activity"/>
    <property type="evidence" value="ECO:0007669"/>
    <property type="project" value="InterPro"/>
</dbReference>
<dbReference type="Gene3D" id="3.40.640.10">
    <property type="entry name" value="Type I PLP-dependent aspartate aminotransferase-like (Major domain)"/>
    <property type="match status" value="1"/>
</dbReference>
<accession>A0A6J6TXT3</accession>